<comment type="caution">
    <text evidence="1">The sequence shown here is derived from an EMBL/GenBank/DDBJ whole genome shotgun (WGS) entry which is preliminary data.</text>
</comment>
<proteinExistence type="predicted"/>
<gene>
    <name evidence="1" type="ORF">D7N80_15455</name>
</gene>
<evidence type="ECO:0000313" key="1">
    <source>
        <dbReference type="EMBL" id="MML54685.1"/>
    </source>
</evidence>
<organism evidence="1">
    <name type="scientific">Salmonella enterica I</name>
    <dbReference type="NCBI Taxonomy" id="59201"/>
    <lineage>
        <taxon>Bacteria</taxon>
        <taxon>Pseudomonadati</taxon>
        <taxon>Pseudomonadota</taxon>
        <taxon>Gammaproteobacteria</taxon>
        <taxon>Enterobacterales</taxon>
        <taxon>Enterobacteriaceae</taxon>
        <taxon>Salmonella</taxon>
    </lineage>
</organism>
<dbReference type="EMBL" id="RVVJ01000017">
    <property type="protein sequence ID" value="MML54685.1"/>
    <property type="molecule type" value="Genomic_DNA"/>
</dbReference>
<sequence>MSCYIVNEKTANAVVSSLVEMQRIHESEADGFLDMMMKLNTRSVNERYDEDSAAPVYHYEKQETGLQDEKNPRAILQTVTNIAHYLYQVSEAKGAEDTLIFRMLNTLRDDLTDICKAALVKEGYPEESLRGKKYYDLPYSDDCSWGID</sequence>
<dbReference type="AlphaFoldDB" id="A0A3R1ARE3"/>
<dbReference type="Proteomes" id="UP000885348">
    <property type="component" value="Unassembled WGS sequence"/>
</dbReference>
<protein>
    <submittedName>
        <fullName evidence="1">Uncharacterized protein</fullName>
    </submittedName>
</protein>
<name>A0A3R1ARE3_SALET</name>
<reference evidence="1" key="1">
    <citation type="submission" date="2018-09" db="EMBL/GenBank/DDBJ databases">
        <authorList>
            <person name="Ashton P.M."/>
            <person name="Dallman T."/>
            <person name="Nair S."/>
            <person name="De Pinna E."/>
            <person name="Peters T."/>
            <person name="Grant K."/>
        </authorList>
    </citation>
    <scope>NUCLEOTIDE SEQUENCE [LARGE SCALE GENOMIC DNA]</scope>
    <source>
        <strain evidence="1">598938</strain>
    </source>
</reference>
<accession>A0A3R1ARE3</accession>